<dbReference type="PANTHER" id="PTHR43808:SF25">
    <property type="entry name" value="PEPTIDASE M20 DIMERISATION DOMAIN-CONTAINING PROTEIN"/>
    <property type="match status" value="1"/>
</dbReference>
<keyword evidence="4" id="KW-0479">Metal-binding</keyword>
<evidence type="ECO:0000256" key="2">
    <source>
        <dbReference type="ARBA" id="ARBA00001947"/>
    </source>
</evidence>
<name>A0A1S2E0Q3_AGRVI</name>
<dbReference type="InterPro" id="IPR050072">
    <property type="entry name" value="Peptidase_M20A"/>
</dbReference>
<sequence length="442" mass="48478">MPSNETAKSDLPLDLATLSEALDDVIEAGFQRQVQWLGQLVSFGSVRGNEAPCQDWLASEFQARGWLVDQFAIADVPIAGKPGASPAVDVDYAKAMQVVASLPDPDPAHRSLILQGHIDVVPPGAPELWDRDPFQPKVENGFMWGRGTNDMKAGVCEMVFALDALRTLGYVPAGKVFVETVSEEECTGNGALATLERGYRADACLIPESLDHRLLRAELGSVWFRARILGRPGHVLSASRTSNAILAAFEYVADLEELTKTINEEAKQHPWFGHIESPVKFSLGKIQGGDWLGSVPSWCEIECRLSVLPDHPLPMVRQRVLDCISACAKRLSAEKIPDVTWIGFQADGHVFEPGSEAEAVLSRCHRYVMGTELETFSQTATSDTRQYDLYYGIPTLCYGGRGFDSHSPRERTDLDSVKSMTKIIAIFIADWCGLRQISVASG</sequence>
<evidence type="ECO:0000313" key="9">
    <source>
        <dbReference type="EMBL" id="MUP05465.1"/>
    </source>
</evidence>
<evidence type="ECO:0000256" key="7">
    <source>
        <dbReference type="ARBA" id="ARBA00023285"/>
    </source>
</evidence>
<evidence type="ECO:0000256" key="6">
    <source>
        <dbReference type="ARBA" id="ARBA00022833"/>
    </source>
</evidence>
<keyword evidence="6" id="KW-0862">Zinc</keyword>
<dbReference type="NCBIfam" id="TIGR01910">
    <property type="entry name" value="DapE-ArgE"/>
    <property type="match status" value="1"/>
</dbReference>
<dbReference type="NCBIfam" id="NF005306">
    <property type="entry name" value="PRK06837.1"/>
    <property type="match status" value="1"/>
</dbReference>
<gene>
    <name evidence="9" type="ORF">BBI04_011610</name>
    <name evidence="10" type="ORF">GOZ88_11375</name>
</gene>
<dbReference type="Pfam" id="PF07687">
    <property type="entry name" value="M20_dimer"/>
    <property type="match status" value="1"/>
</dbReference>
<accession>A0A1S2E0Q3</accession>
<comment type="cofactor">
    <cofactor evidence="1">
        <name>Co(2+)</name>
        <dbReference type="ChEBI" id="CHEBI:48828"/>
    </cofactor>
</comment>
<dbReference type="Gene3D" id="3.40.630.10">
    <property type="entry name" value="Zn peptidases"/>
    <property type="match status" value="1"/>
</dbReference>
<keyword evidence="5" id="KW-0378">Hydrolase</keyword>
<dbReference type="InterPro" id="IPR011650">
    <property type="entry name" value="Peptidase_M20_dimer"/>
</dbReference>
<dbReference type="Gene3D" id="3.30.70.360">
    <property type="match status" value="1"/>
</dbReference>
<dbReference type="InterPro" id="IPR010182">
    <property type="entry name" value="ArgE/DapE"/>
</dbReference>
<evidence type="ECO:0000256" key="3">
    <source>
        <dbReference type="ARBA" id="ARBA00006247"/>
    </source>
</evidence>
<dbReference type="EMBL" id="WPHU01000004">
    <property type="protein sequence ID" value="MVA56711.1"/>
    <property type="molecule type" value="Genomic_DNA"/>
</dbReference>
<dbReference type="GO" id="GO:0016787">
    <property type="term" value="F:hydrolase activity"/>
    <property type="evidence" value="ECO:0007669"/>
    <property type="project" value="UniProtKB-KW"/>
</dbReference>
<evidence type="ECO:0000313" key="12">
    <source>
        <dbReference type="Proteomes" id="UP000440716"/>
    </source>
</evidence>
<organism evidence="10 12">
    <name type="scientific">Agrobacterium vitis</name>
    <name type="common">Rhizobium vitis</name>
    <dbReference type="NCBI Taxonomy" id="373"/>
    <lineage>
        <taxon>Bacteria</taxon>
        <taxon>Pseudomonadati</taxon>
        <taxon>Pseudomonadota</taxon>
        <taxon>Alphaproteobacteria</taxon>
        <taxon>Hyphomicrobiales</taxon>
        <taxon>Rhizobiaceae</taxon>
        <taxon>Rhizobium/Agrobacterium group</taxon>
        <taxon>Agrobacterium</taxon>
    </lineage>
</organism>
<proteinExistence type="inferred from homology"/>
<evidence type="ECO:0000256" key="1">
    <source>
        <dbReference type="ARBA" id="ARBA00001941"/>
    </source>
</evidence>
<keyword evidence="7" id="KW-0170">Cobalt</keyword>
<dbReference type="OrthoDB" id="9809784at2"/>
<evidence type="ECO:0000256" key="5">
    <source>
        <dbReference type="ARBA" id="ARBA00022801"/>
    </source>
</evidence>
<evidence type="ECO:0000259" key="8">
    <source>
        <dbReference type="Pfam" id="PF07687"/>
    </source>
</evidence>
<dbReference type="PANTHER" id="PTHR43808">
    <property type="entry name" value="ACETYLORNITHINE DEACETYLASE"/>
    <property type="match status" value="1"/>
</dbReference>
<protein>
    <submittedName>
        <fullName evidence="10">ArgE/DapE family deacylase</fullName>
    </submittedName>
</protein>
<comment type="similarity">
    <text evidence="3">Belongs to the peptidase M20A family.</text>
</comment>
<dbReference type="Proteomes" id="UP000175993">
    <property type="component" value="Unassembled WGS sequence"/>
</dbReference>
<dbReference type="GO" id="GO:0046872">
    <property type="term" value="F:metal ion binding"/>
    <property type="evidence" value="ECO:0007669"/>
    <property type="project" value="UniProtKB-KW"/>
</dbReference>
<reference evidence="9 11" key="1">
    <citation type="submission" date="2019-11" db="EMBL/GenBank/DDBJ databases">
        <title>Whole-genome sequencing of Allorhizobium vitis.</title>
        <authorList>
            <person name="Gan H.M."/>
            <person name="Savka M.A."/>
        </authorList>
    </citation>
    <scope>NUCLEOTIDE SEQUENCE [LARGE SCALE GENOMIC DNA]</scope>
    <source>
        <strain evidence="9 11">AB4</strain>
    </source>
</reference>
<dbReference type="SUPFAM" id="SSF53187">
    <property type="entry name" value="Zn-dependent exopeptidases"/>
    <property type="match status" value="1"/>
</dbReference>
<comment type="cofactor">
    <cofactor evidence="2">
        <name>Zn(2+)</name>
        <dbReference type="ChEBI" id="CHEBI:29105"/>
    </cofactor>
</comment>
<dbReference type="EMBL" id="MBEV02000005">
    <property type="protein sequence ID" value="MUP05465.1"/>
    <property type="molecule type" value="Genomic_DNA"/>
</dbReference>
<evidence type="ECO:0000256" key="4">
    <source>
        <dbReference type="ARBA" id="ARBA00022723"/>
    </source>
</evidence>
<dbReference type="InterPro" id="IPR036264">
    <property type="entry name" value="Bact_exopeptidase_dim_dom"/>
</dbReference>
<dbReference type="AlphaFoldDB" id="A0A1S2E0Q3"/>
<dbReference type="Pfam" id="PF01546">
    <property type="entry name" value="Peptidase_M20"/>
    <property type="match status" value="1"/>
</dbReference>
<dbReference type="Proteomes" id="UP000440716">
    <property type="component" value="Unassembled WGS sequence"/>
</dbReference>
<evidence type="ECO:0000313" key="10">
    <source>
        <dbReference type="EMBL" id="MVA56711.1"/>
    </source>
</evidence>
<feature type="domain" description="Peptidase M20 dimerisation" evidence="8">
    <location>
        <begin position="218"/>
        <end position="325"/>
    </location>
</feature>
<dbReference type="InterPro" id="IPR002933">
    <property type="entry name" value="Peptidase_M20"/>
</dbReference>
<evidence type="ECO:0000313" key="11">
    <source>
        <dbReference type="Proteomes" id="UP000175993"/>
    </source>
</evidence>
<reference evidence="10 12" key="2">
    <citation type="submission" date="2019-12" db="EMBL/GenBank/DDBJ databases">
        <title>Whole-genome sequencing of Allorhizobium vitis.</title>
        <authorList>
            <person name="Gan H.M."/>
            <person name="Szegedi E."/>
            <person name="Burr T."/>
            <person name="Savka M.A."/>
        </authorList>
    </citation>
    <scope>NUCLEOTIDE SEQUENCE [LARGE SCALE GENOMIC DNA]</scope>
    <source>
        <strain evidence="10 12">CG415</strain>
    </source>
</reference>
<dbReference type="RefSeq" id="WP_070165990.1">
    <property type="nucleotide sequence ID" value="NZ_CP118261.1"/>
</dbReference>
<dbReference type="SUPFAM" id="SSF55031">
    <property type="entry name" value="Bacterial exopeptidase dimerisation domain"/>
    <property type="match status" value="1"/>
</dbReference>
<comment type="caution">
    <text evidence="10">The sequence shown here is derived from an EMBL/GenBank/DDBJ whole genome shotgun (WGS) entry which is preliminary data.</text>
</comment>